<keyword evidence="3" id="KW-1185">Reference proteome</keyword>
<evidence type="ECO:0000256" key="1">
    <source>
        <dbReference type="SAM" id="SignalP"/>
    </source>
</evidence>
<dbReference type="KEGG" id="tse:THMIRHAS_00200"/>
<sequence>MKKIISNSLTLVGLFAIATSVQAGAFNQSTLPESIQVPAGNELALVTHAKGNITWECKTTDGKTGWAFAGPRAILSDIQGNAAISYFGPPATWEAFDGSSITGKQLAVSPSKAGSIPMQLVKANASEKDGLLKGVTYIQRINLNGGKAPAEGCNTSKVGHKMVVNYSGDYLFWKAK</sequence>
<dbReference type="InterPro" id="IPR021851">
    <property type="entry name" value="DUF3455"/>
</dbReference>
<dbReference type="EMBL" id="AP021889">
    <property type="protein sequence ID" value="BBP44647.1"/>
    <property type="molecule type" value="Genomic_DNA"/>
</dbReference>
<dbReference type="Pfam" id="PF11937">
    <property type="entry name" value="DUF3455"/>
    <property type="match status" value="2"/>
</dbReference>
<reference evidence="3" key="1">
    <citation type="submission" date="2019-11" db="EMBL/GenBank/DDBJ databases">
        <title>Isolation and characterization of two novel species in the genus Thiomicrorhabdus.</title>
        <authorList>
            <person name="Mochizuki J."/>
            <person name="Kojima H."/>
            <person name="Fukui M."/>
        </authorList>
    </citation>
    <scope>NUCLEOTIDE SEQUENCE [LARGE SCALE GENOMIC DNA]</scope>
    <source>
        <strain evidence="3">aks77</strain>
    </source>
</reference>
<evidence type="ECO:0000313" key="3">
    <source>
        <dbReference type="Proteomes" id="UP000501726"/>
    </source>
</evidence>
<protein>
    <recommendedName>
        <fullName evidence="4">DUF3455 domain-containing protein</fullName>
    </recommendedName>
</protein>
<dbReference type="RefSeq" id="WP_173269115.1">
    <property type="nucleotide sequence ID" value="NZ_AP021889.1"/>
</dbReference>
<feature type="chain" id="PRO_5026154970" description="DUF3455 domain-containing protein" evidence="1">
    <location>
        <begin position="26"/>
        <end position="176"/>
    </location>
</feature>
<name>A0A6F8PRI8_9GAMM</name>
<gene>
    <name evidence="2" type="ORF">THMIRHAS_00200</name>
</gene>
<organism evidence="2 3">
    <name type="scientific">Thiosulfatimonas sediminis</name>
    <dbReference type="NCBI Taxonomy" id="2675054"/>
    <lineage>
        <taxon>Bacteria</taxon>
        <taxon>Pseudomonadati</taxon>
        <taxon>Pseudomonadota</taxon>
        <taxon>Gammaproteobacteria</taxon>
        <taxon>Thiotrichales</taxon>
        <taxon>Piscirickettsiaceae</taxon>
        <taxon>Thiosulfatimonas</taxon>
    </lineage>
</organism>
<dbReference type="PANTHER" id="PTHR35567">
    <property type="entry name" value="MALATE DEHYDROGENASE (AFU_ORTHOLOGUE AFUA_2G13800)"/>
    <property type="match status" value="1"/>
</dbReference>
<evidence type="ECO:0000313" key="2">
    <source>
        <dbReference type="EMBL" id="BBP44647.1"/>
    </source>
</evidence>
<evidence type="ECO:0008006" key="4">
    <source>
        <dbReference type="Google" id="ProtNLM"/>
    </source>
</evidence>
<dbReference type="AlphaFoldDB" id="A0A6F8PRI8"/>
<proteinExistence type="predicted"/>
<feature type="signal peptide" evidence="1">
    <location>
        <begin position="1"/>
        <end position="25"/>
    </location>
</feature>
<accession>A0A6F8PRI8</accession>
<dbReference type="PANTHER" id="PTHR35567:SF1">
    <property type="entry name" value="CONSERVED FUNGAL PROTEIN (AFU_ORTHOLOGUE AFUA_1G14230)"/>
    <property type="match status" value="1"/>
</dbReference>
<keyword evidence="1" id="KW-0732">Signal</keyword>
<dbReference type="Proteomes" id="UP000501726">
    <property type="component" value="Chromosome"/>
</dbReference>